<dbReference type="SUPFAM" id="SSF103506">
    <property type="entry name" value="Mitochondrial carrier"/>
    <property type="match status" value="1"/>
</dbReference>
<reference evidence="11" key="1">
    <citation type="journal article" date="2021" name="Open Biol.">
        <title>Shared evolutionary footprints suggest mitochondrial oxidative damage underlies multiple complex I losses in fungi.</title>
        <authorList>
            <person name="Schikora-Tamarit M.A."/>
            <person name="Marcet-Houben M."/>
            <person name="Nosek J."/>
            <person name="Gabaldon T."/>
        </authorList>
    </citation>
    <scope>NUCLEOTIDE SEQUENCE</scope>
    <source>
        <strain evidence="11">CBS2887</strain>
    </source>
</reference>
<keyword evidence="6" id="KW-1133">Transmembrane helix</keyword>
<dbReference type="AlphaFoldDB" id="A0A9P8Q175"/>
<evidence type="ECO:0000256" key="5">
    <source>
        <dbReference type="ARBA" id="ARBA00022792"/>
    </source>
</evidence>
<evidence type="ECO:0000256" key="8">
    <source>
        <dbReference type="ARBA" id="ARBA00023136"/>
    </source>
</evidence>
<comment type="subcellular location">
    <subcellularLocation>
        <location evidence="1">Mitochondrion inner membrane</location>
        <topology evidence="1">Multi-pass membrane protein</topology>
    </subcellularLocation>
</comment>
<gene>
    <name evidence="11" type="ORF">WICPIJ_007071</name>
</gene>
<sequence length="268" mass="29927">TITAPLDVIKIKLQLQESGTKYQGILQTMRIITKEEGPLALWKGNIPAATMYIIYGGVQFSSYSYYNTKLSQFEESYQIGVKPGLHSFILGSLAGGTSTFVSYPFDLLRTRFVQHSNGFLTVRDTVRDICKAEGARGLYKGLNTALVSVSVYSGLLFWTYESSRLFINGLDLQPRVLDFVEPLCGSFAGFTAKALVFPLDLIRKRLQVNVHKNRNFIVSGWHIVKKEGVKGLYKGFLASVLKTAPTTGISIWSYEYALRCMEGGVDRF</sequence>
<dbReference type="Pfam" id="PF00153">
    <property type="entry name" value="Mito_carr"/>
    <property type="match status" value="3"/>
</dbReference>
<evidence type="ECO:0000256" key="1">
    <source>
        <dbReference type="ARBA" id="ARBA00004448"/>
    </source>
</evidence>
<dbReference type="PROSITE" id="PS50920">
    <property type="entry name" value="SOLCAR"/>
    <property type="match status" value="3"/>
</dbReference>
<dbReference type="GO" id="GO:0055085">
    <property type="term" value="P:transmembrane transport"/>
    <property type="evidence" value="ECO:0007669"/>
    <property type="project" value="InterPro"/>
</dbReference>
<evidence type="ECO:0000256" key="10">
    <source>
        <dbReference type="RuleBase" id="RU000488"/>
    </source>
</evidence>
<reference evidence="11" key="2">
    <citation type="submission" date="2021-01" db="EMBL/GenBank/DDBJ databases">
        <authorList>
            <person name="Schikora-Tamarit M.A."/>
        </authorList>
    </citation>
    <scope>NUCLEOTIDE SEQUENCE</scope>
    <source>
        <strain evidence="11">CBS2887</strain>
    </source>
</reference>
<evidence type="ECO:0000313" key="12">
    <source>
        <dbReference type="Proteomes" id="UP000774326"/>
    </source>
</evidence>
<dbReference type="GO" id="GO:0005743">
    <property type="term" value="C:mitochondrial inner membrane"/>
    <property type="evidence" value="ECO:0007669"/>
    <property type="project" value="UniProtKB-SubCell"/>
</dbReference>
<dbReference type="Gene3D" id="1.50.40.10">
    <property type="entry name" value="Mitochondrial carrier domain"/>
    <property type="match status" value="1"/>
</dbReference>
<comment type="caution">
    <text evidence="11">The sequence shown here is derived from an EMBL/GenBank/DDBJ whole genome shotgun (WGS) entry which is preliminary data.</text>
</comment>
<dbReference type="EMBL" id="JAEUBG010004137">
    <property type="protein sequence ID" value="KAH3681952.1"/>
    <property type="molecule type" value="Genomic_DNA"/>
</dbReference>
<keyword evidence="2 10" id="KW-0813">Transport</keyword>
<evidence type="ECO:0000256" key="4">
    <source>
        <dbReference type="ARBA" id="ARBA00022737"/>
    </source>
</evidence>
<comment type="similarity">
    <text evidence="10">Belongs to the mitochondrial carrier (TC 2.A.29) family.</text>
</comment>
<name>A0A9P8Q175_WICPI</name>
<feature type="repeat" description="Solcar" evidence="9">
    <location>
        <begin position="82"/>
        <end position="166"/>
    </location>
</feature>
<dbReference type="InterPro" id="IPR002067">
    <property type="entry name" value="MCP"/>
</dbReference>
<keyword evidence="3 9" id="KW-0812">Transmembrane</keyword>
<protein>
    <recommendedName>
        <fullName evidence="13">Mitochondrial thiamine pyrophosphate carrier 1</fullName>
    </recommendedName>
</protein>
<evidence type="ECO:0008006" key="13">
    <source>
        <dbReference type="Google" id="ProtNLM"/>
    </source>
</evidence>
<feature type="repeat" description="Solcar" evidence="9">
    <location>
        <begin position="180"/>
        <end position="260"/>
    </location>
</feature>
<evidence type="ECO:0000313" key="11">
    <source>
        <dbReference type="EMBL" id="KAH3681952.1"/>
    </source>
</evidence>
<feature type="repeat" description="Solcar" evidence="9">
    <location>
        <begin position="1"/>
        <end position="69"/>
    </location>
</feature>
<evidence type="ECO:0000256" key="7">
    <source>
        <dbReference type="ARBA" id="ARBA00023128"/>
    </source>
</evidence>
<dbReference type="PANTHER" id="PTHR24089">
    <property type="entry name" value="SOLUTE CARRIER FAMILY 25"/>
    <property type="match status" value="1"/>
</dbReference>
<keyword evidence="8 9" id="KW-0472">Membrane</keyword>
<evidence type="ECO:0000256" key="3">
    <source>
        <dbReference type="ARBA" id="ARBA00022692"/>
    </source>
</evidence>
<proteinExistence type="inferred from homology"/>
<dbReference type="OrthoDB" id="18574at2759"/>
<dbReference type="Proteomes" id="UP000774326">
    <property type="component" value="Unassembled WGS sequence"/>
</dbReference>
<evidence type="ECO:0000256" key="6">
    <source>
        <dbReference type="ARBA" id="ARBA00022989"/>
    </source>
</evidence>
<dbReference type="InterPro" id="IPR023395">
    <property type="entry name" value="MCP_dom_sf"/>
</dbReference>
<accession>A0A9P8Q175</accession>
<keyword evidence="12" id="KW-1185">Reference proteome</keyword>
<evidence type="ECO:0000256" key="2">
    <source>
        <dbReference type="ARBA" id="ARBA00022448"/>
    </source>
</evidence>
<organism evidence="11 12">
    <name type="scientific">Wickerhamomyces pijperi</name>
    <name type="common">Yeast</name>
    <name type="synonym">Pichia pijperi</name>
    <dbReference type="NCBI Taxonomy" id="599730"/>
    <lineage>
        <taxon>Eukaryota</taxon>
        <taxon>Fungi</taxon>
        <taxon>Dikarya</taxon>
        <taxon>Ascomycota</taxon>
        <taxon>Saccharomycotina</taxon>
        <taxon>Saccharomycetes</taxon>
        <taxon>Phaffomycetales</taxon>
        <taxon>Wickerhamomycetaceae</taxon>
        <taxon>Wickerhamomyces</taxon>
    </lineage>
</organism>
<keyword evidence="7" id="KW-0496">Mitochondrion</keyword>
<evidence type="ECO:0000256" key="9">
    <source>
        <dbReference type="PROSITE-ProRule" id="PRU00282"/>
    </source>
</evidence>
<dbReference type="PRINTS" id="PR00926">
    <property type="entry name" value="MITOCARRIER"/>
</dbReference>
<keyword evidence="4" id="KW-0677">Repeat</keyword>
<keyword evidence="5" id="KW-0999">Mitochondrion inner membrane</keyword>
<dbReference type="InterPro" id="IPR018108">
    <property type="entry name" value="MCP_transmembrane"/>
</dbReference>
<feature type="non-terminal residue" evidence="11">
    <location>
        <position position="1"/>
    </location>
</feature>